<dbReference type="AlphaFoldDB" id="F4G1F9"/>
<feature type="domain" description="UPF0033" evidence="1">
    <location>
        <begin position="3"/>
        <end position="70"/>
    </location>
</feature>
<dbReference type="EMBL" id="CP002656">
    <property type="protein sequence ID" value="AEB94772.1"/>
    <property type="molecule type" value="Genomic_DNA"/>
</dbReference>
<proteinExistence type="predicted"/>
<accession>F4G1F9</accession>
<dbReference type="OrthoDB" id="33202at2157"/>
<reference evidence="2 3" key="1">
    <citation type="journal article" date="2011" name="J. Bacteriol.">
        <title>Complete genome sequence of Metallosphaera cuprina, a metal sulfide-oxidizing archaeon from a hot spring.</title>
        <authorList>
            <person name="Liu L.J."/>
            <person name="You X.Y."/>
            <person name="Zheng H."/>
            <person name="Wang S."/>
            <person name="Jiang C.Y."/>
            <person name="Liu S.J."/>
        </authorList>
    </citation>
    <scope>NUCLEOTIDE SEQUENCE [LARGE SCALE GENOMIC DNA]</scope>
    <source>
        <strain evidence="2 3">Ar-4</strain>
    </source>
</reference>
<keyword evidence="3" id="KW-1185">Reference proteome</keyword>
<dbReference type="KEGG" id="mcn:Mcup_0667"/>
<dbReference type="Pfam" id="PF01206">
    <property type="entry name" value="TusA"/>
    <property type="match status" value="1"/>
</dbReference>
<dbReference type="Proteomes" id="UP000007812">
    <property type="component" value="Chromosome"/>
</dbReference>
<dbReference type="SUPFAM" id="SSF64307">
    <property type="entry name" value="SirA-like"/>
    <property type="match status" value="1"/>
</dbReference>
<dbReference type="HOGENOM" id="CLU_165242_0_0_2"/>
<dbReference type="PATRIC" id="fig|1006006.8.peg.669"/>
<protein>
    <recommendedName>
        <fullName evidence="1">UPF0033 domain-containing protein</fullName>
    </recommendedName>
</protein>
<dbReference type="Gene3D" id="3.30.110.40">
    <property type="entry name" value="TusA-like domain"/>
    <property type="match status" value="1"/>
</dbReference>
<dbReference type="InterPro" id="IPR001455">
    <property type="entry name" value="TusA-like"/>
</dbReference>
<dbReference type="RefSeq" id="WP_013737270.1">
    <property type="nucleotide sequence ID" value="NC_015435.1"/>
</dbReference>
<sequence>MEELNLLDLECPEPFMRVAAKLMKMKEGKLKVTFRDPKCDEMIMEAVKLMDCKVLEHSSNNGTFTLVLEKSNAPGNENKVQELGGC</sequence>
<organism evidence="2 3">
    <name type="scientific">Metallosphaera cuprina (strain Ar-4)</name>
    <dbReference type="NCBI Taxonomy" id="1006006"/>
    <lineage>
        <taxon>Archaea</taxon>
        <taxon>Thermoproteota</taxon>
        <taxon>Thermoprotei</taxon>
        <taxon>Sulfolobales</taxon>
        <taxon>Sulfolobaceae</taxon>
        <taxon>Metallosphaera</taxon>
    </lineage>
</organism>
<dbReference type="PANTHER" id="PTHR33279:SF18">
    <property type="entry name" value="SULFUR CARRIER PROTEIN MJ0990-RELATED"/>
    <property type="match status" value="1"/>
</dbReference>
<dbReference type="GeneID" id="10492858"/>
<dbReference type="InterPro" id="IPR036868">
    <property type="entry name" value="TusA-like_sf"/>
</dbReference>
<dbReference type="PANTHER" id="PTHR33279">
    <property type="entry name" value="SULFUR CARRIER PROTEIN YEDF-RELATED"/>
    <property type="match status" value="1"/>
</dbReference>
<gene>
    <name evidence="2" type="ordered locus">Mcup_0667</name>
</gene>
<evidence type="ECO:0000313" key="2">
    <source>
        <dbReference type="EMBL" id="AEB94772.1"/>
    </source>
</evidence>
<dbReference type="CDD" id="cd00291">
    <property type="entry name" value="SirA_YedF_YeeD"/>
    <property type="match status" value="1"/>
</dbReference>
<name>F4G1F9_METCR</name>
<evidence type="ECO:0000259" key="1">
    <source>
        <dbReference type="Pfam" id="PF01206"/>
    </source>
</evidence>
<dbReference type="eggNOG" id="arCOG02072">
    <property type="taxonomic scope" value="Archaea"/>
</dbReference>
<evidence type="ECO:0000313" key="3">
    <source>
        <dbReference type="Proteomes" id="UP000007812"/>
    </source>
</evidence>